<gene>
    <name evidence="1" type="ORF">J2736_006734</name>
</gene>
<comment type="caution">
    <text evidence="1">The sequence shown here is derived from an EMBL/GenBank/DDBJ whole genome shotgun (WGS) entry which is preliminary data.</text>
</comment>
<name>A0ABU1P8T7_9BACL</name>
<protein>
    <submittedName>
        <fullName evidence="1">rRNA maturation endonuclease Nob1</fullName>
    </submittedName>
</protein>
<accession>A0ABU1P8T7</accession>
<organism evidence="1 2">
    <name type="scientific">Paenibacillus qinlingensis</name>
    <dbReference type="NCBI Taxonomy" id="1837343"/>
    <lineage>
        <taxon>Bacteria</taxon>
        <taxon>Bacillati</taxon>
        <taxon>Bacillota</taxon>
        <taxon>Bacilli</taxon>
        <taxon>Bacillales</taxon>
        <taxon>Paenibacillaceae</taxon>
        <taxon>Paenibacillus</taxon>
    </lineage>
</organism>
<reference evidence="1 2" key="1">
    <citation type="submission" date="2023-07" db="EMBL/GenBank/DDBJ databases">
        <title>Sorghum-associated microbial communities from plants grown in Nebraska, USA.</title>
        <authorList>
            <person name="Schachtman D."/>
        </authorList>
    </citation>
    <scope>NUCLEOTIDE SEQUENCE [LARGE SCALE GENOMIC DNA]</scope>
    <source>
        <strain evidence="1 2">CC258</strain>
    </source>
</reference>
<keyword evidence="1" id="KW-0540">Nuclease</keyword>
<keyword evidence="1" id="KW-0378">Hydrolase</keyword>
<keyword evidence="2" id="KW-1185">Reference proteome</keyword>
<keyword evidence="1" id="KW-0255">Endonuclease</keyword>
<dbReference type="EMBL" id="JAVDSB010000030">
    <property type="protein sequence ID" value="MDR6555472.1"/>
    <property type="molecule type" value="Genomic_DNA"/>
</dbReference>
<proteinExistence type="predicted"/>
<evidence type="ECO:0000313" key="2">
    <source>
        <dbReference type="Proteomes" id="UP001267290"/>
    </source>
</evidence>
<dbReference type="GO" id="GO:0004519">
    <property type="term" value="F:endonuclease activity"/>
    <property type="evidence" value="ECO:0007669"/>
    <property type="project" value="UniProtKB-KW"/>
</dbReference>
<sequence>MKKVRMDVYECDNCKPLFCVELGEPFECCPYCGHESTTYLNTIEIDAKESQ</sequence>
<evidence type="ECO:0000313" key="1">
    <source>
        <dbReference type="EMBL" id="MDR6555472.1"/>
    </source>
</evidence>
<dbReference type="Proteomes" id="UP001267290">
    <property type="component" value="Unassembled WGS sequence"/>
</dbReference>